<sequence length="115" mass="12417">MCAILLLVALLANITLIGQCAPLDPNSASRIWYKDSNNAESTIQITGSNAGYSDSPNITINANVNTWSPKLGENDNPICENVFRTGSNHFARIIDFPAFSASKAKGKYPSKISKK</sequence>
<dbReference type="EMBL" id="JAJTTC010000002">
    <property type="protein sequence ID" value="MCF0062294.1"/>
    <property type="molecule type" value="Genomic_DNA"/>
</dbReference>
<evidence type="ECO:0000313" key="3">
    <source>
        <dbReference type="Proteomes" id="UP001139000"/>
    </source>
</evidence>
<proteinExistence type="predicted"/>
<protein>
    <submittedName>
        <fullName evidence="2">Uncharacterized protein</fullName>
    </submittedName>
</protein>
<comment type="caution">
    <text evidence="2">The sequence shown here is derived from an EMBL/GenBank/DDBJ whole genome shotgun (WGS) entry which is preliminary data.</text>
</comment>
<keyword evidence="1" id="KW-0732">Signal</keyword>
<evidence type="ECO:0000313" key="2">
    <source>
        <dbReference type="EMBL" id="MCF0062294.1"/>
    </source>
</evidence>
<keyword evidence="3" id="KW-1185">Reference proteome</keyword>
<accession>A0A9X1PLT4</accession>
<dbReference type="AlphaFoldDB" id="A0A9X1PLT4"/>
<dbReference type="RefSeq" id="WP_234655455.1">
    <property type="nucleotide sequence ID" value="NZ_CP094997.1"/>
</dbReference>
<dbReference type="Proteomes" id="UP001139000">
    <property type="component" value="Unassembled WGS sequence"/>
</dbReference>
<evidence type="ECO:0000256" key="1">
    <source>
        <dbReference type="SAM" id="SignalP"/>
    </source>
</evidence>
<reference evidence="2" key="1">
    <citation type="submission" date="2021-12" db="EMBL/GenBank/DDBJ databases">
        <title>Novel species in genus Dyadobacter.</title>
        <authorList>
            <person name="Ma C."/>
        </authorList>
    </citation>
    <scope>NUCLEOTIDE SEQUENCE</scope>
    <source>
        <strain evidence="2">LJ419</strain>
    </source>
</reference>
<name>A0A9X1PLT4_9BACT</name>
<gene>
    <name evidence="2" type="ORF">LXM26_12385</name>
</gene>
<feature type="signal peptide" evidence="1">
    <location>
        <begin position="1"/>
        <end position="20"/>
    </location>
</feature>
<organism evidence="2 3">
    <name type="scientific">Dyadobacter chenwenxiniae</name>
    <dbReference type="NCBI Taxonomy" id="2906456"/>
    <lineage>
        <taxon>Bacteria</taxon>
        <taxon>Pseudomonadati</taxon>
        <taxon>Bacteroidota</taxon>
        <taxon>Cytophagia</taxon>
        <taxon>Cytophagales</taxon>
        <taxon>Spirosomataceae</taxon>
        <taxon>Dyadobacter</taxon>
    </lineage>
</organism>
<feature type="chain" id="PRO_5040854287" evidence="1">
    <location>
        <begin position="21"/>
        <end position="115"/>
    </location>
</feature>